<evidence type="ECO:0000313" key="3">
    <source>
        <dbReference type="Proteomes" id="UP000315750"/>
    </source>
</evidence>
<dbReference type="RefSeq" id="WP_197528391.1">
    <property type="nucleotide sequence ID" value="NZ_CP036278.1"/>
</dbReference>
<dbReference type="InterPro" id="IPR011453">
    <property type="entry name" value="DUF1559"/>
</dbReference>
<evidence type="ECO:0000259" key="1">
    <source>
        <dbReference type="Pfam" id="PF07596"/>
    </source>
</evidence>
<dbReference type="Gene3D" id="3.30.700.10">
    <property type="entry name" value="Glycoprotein, Type 4 Pilin"/>
    <property type="match status" value="1"/>
</dbReference>
<gene>
    <name evidence="2" type="primary">pilE1_4</name>
    <name evidence="2" type="ORF">Pan181_32000</name>
</gene>
<dbReference type="PANTHER" id="PTHR30093:SF2">
    <property type="entry name" value="TYPE II SECRETION SYSTEM PROTEIN H"/>
    <property type="match status" value="1"/>
</dbReference>
<organism evidence="2 3">
    <name type="scientific">Aeoliella mucimassa</name>
    <dbReference type="NCBI Taxonomy" id="2527972"/>
    <lineage>
        <taxon>Bacteria</taxon>
        <taxon>Pseudomonadati</taxon>
        <taxon>Planctomycetota</taxon>
        <taxon>Planctomycetia</taxon>
        <taxon>Pirellulales</taxon>
        <taxon>Lacipirellulaceae</taxon>
        <taxon>Aeoliella</taxon>
    </lineage>
</organism>
<evidence type="ECO:0000313" key="2">
    <source>
        <dbReference type="EMBL" id="QDU56988.1"/>
    </source>
</evidence>
<dbReference type="InterPro" id="IPR027558">
    <property type="entry name" value="Pre_pil_HX9DG_C"/>
</dbReference>
<dbReference type="SUPFAM" id="SSF54523">
    <property type="entry name" value="Pili subunits"/>
    <property type="match status" value="1"/>
</dbReference>
<protein>
    <submittedName>
        <fullName evidence="2">Fimbrial protein</fullName>
    </submittedName>
</protein>
<dbReference type="Pfam" id="PF07963">
    <property type="entry name" value="N_methyl"/>
    <property type="match status" value="1"/>
</dbReference>
<proteinExistence type="predicted"/>
<name>A0A518AQJ0_9BACT</name>
<dbReference type="InterPro" id="IPR012902">
    <property type="entry name" value="N_methyl_site"/>
</dbReference>
<dbReference type="KEGG" id="amuc:Pan181_32000"/>
<dbReference type="NCBIfam" id="TIGR02532">
    <property type="entry name" value="IV_pilin_GFxxxE"/>
    <property type="match status" value="1"/>
</dbReference>
<dbReference type="PANTHER" id="PTHR30093">
    <property type="entry name" value="GENERAL SECRETION PATHWAY PROTEIN G"/>
    <property type="match status" value="1"/>
</dbReference>
<dbReference type="InterPro" id="IPR045584">
    <property type="entry name" value="Pilin-like"/>
</dbReference>
<sequence length="339" mass="36694">MKRFRSRLKTTVRNAFTLVELLVVIAIIGILVALLLPAVQSAREAARRSQCQNNFHQIGVALHNYHATHGEFPEGQINELTPTYYHAPGWGAKLLPYIEQTNAFDGFADGAKGNVIDPGMREIGGLLIEAFLCPSDPSDTKWVEVSSGYNVGPGPNDDCRRSNMAGVAGAFLWIEDGTISKCRKNARGMLINKRALKVKDCTDGTSSTLIVGEVTGGKGRHPSFGEAWIGHTWVGWNLQDVSRGINPFGSLPGGRDDGLDPFDGDGGNRHQEYYTEVGFSSFHPGGCHFLFTDGSVRFLDEDINQDVLHAFATRADGEAISDDTAIGIIGPDVVGPPVR</sequence>
<keyword evidence="3" id="KW-1185">Reference proteome</keyword>
<dbReference type="EMBL" id="CP036278">
    <property type="protein sequence ID" value="QDU56988.1"/>
    <property type="molecule type" value="Genomic_DNA"/>
</dbReference>
<dbReference type="Proteomes" id="UP000315750">
    <property type="component" value="Chromosome"/>
</dbReference>
<dbReference type="NCBIfam" id="TIGR04294">
    <property type="entry name" value="pre_pil_HX9DG"/>
    <property type="match status" value="1"/>
</dbReference>
<reference evidence="2 3" key="1">
    <citation type="submission" date="2019-02" db="EMBL/GenBank/DDBJ databases">
        <title>Deep-cultivation of Planctomycetes and their phenomic and genomic characterization uncovers novel biology.</title>
        <authorList>
            <person name="Wiegand S."/>
            <person name="Jogler M."/>
            <person name="Boedeker C."/>
            <person name="Pinto D."/>
            <person name="Vollmers J."/>
            <person name="Rivas-Marin E."/>
            <person name="Kohn T."/>
            <person name="Peeters S.H."/>
            <person name="Heuer A."/>
            <person name="Rast P."/>
            <person name="Oberbeckmann S."/>
            <person name="Bunk B."/>
            <person name="Jeske O."/>
            <person name="Meyerdierks A."/>
            <person name="Storesund J.E."/>
            <person name="Kallscheuer N."/>
            <person name="Luecker S."/>
            <person name="Lage O.M."/>
            <person name="Pohl T."/>
            <person name="Merkel B.J."/>
            <person name="Hornburger P."/>
            <person name="Mueller R.-W."/>
            <person name="Bruemmer F."/>
            <person name="Labrenz M."/>
            <person name="Spormann A.M."/>
            <person name="Op den Camp H."/>
            <person name="Overmann J."/>
            <person name="Amann R."/>
            <person name="Jetten M.S.M."/>
            <person name="Mascher T."/>
            <person name="Medema M.H."/>
            <person name="Devos D.P."/>
            <person name="Kaster A.-K."/>
            <person name="Ovreas L."/>
            <person name="Rohde M."/>
            <person name="Galperin M.Y."/>
            <person name="Jogler C."/>
        </authorList>
    </citation>
    <scope>NUCLEOTIDE SEQUENCE [LARGE SCALE GENOMIC DNA]</scope>
    <source>
        <strain evidence="2 3">Pan181</strain>
    </source>
</reference>
<feature type="domain" description="DUF1559" evidence="1">
    <location>
        <begin position="40"/>
        <end position="305"/>
    </location>
</feature>
<dbReference type="Pfam" id="PF07596">
    <property type="entry name" value="SBP_bac_10"/>
    <property type="match status" value="1"/>
</dbReference>
<accession>A0A518AQJ0</accession>
<dbReference type="AlphaFoldDB" id="A0A518AQJ0"/>